<dbReference type="EMBL" id="WNME01000001">
    <property type="protein sequence ID" value="MUB61978.1"/>
    <property type="molecule type" value="Genomic_DNA"/>
</dbReference>
<keyword evidence="4" id="KW-0472">Membrane</keyword>
<accession>A0AAW9WAX0</accession>
<evidence type="ECO:0000256" key="1">
    <source>
        <dbReference type="ARBA" id="ARBA00023015"/>
    </source>
</evidence>
<comment type="caution">
    <text evidence="6">The sequence shown here is derived from an EMBL/GenBank/DDBJ whole genome shotgun (WGS) entry which is preliminary data.</text>
</comment>
<keyword evidence="4" id="KW-0812">Transmembrane</keyword>
<organism evidence="6 7">
    <name type="scientific">Hungatella hathewayi</name>
    <dbReference type="NCBI Taxonomy" id="154046"/>
    <lineage>
        <taxon>Bacteria</taxon>
        <taxon>Bacillati</taxon>
        <taxon>Bacillota</taxon>
        <taxon>Clostridia</taxon>
        <taxon>Lachnospirales</taxon>
        <taxon>Lachnospiraceae</taxon>
        <taxon>Hungatella</taxon>
    </lineage>
</organism>
<dbReference type="PANTHER" id="PTHR47893">
    <property type="entry name" value="REGULATORY PROTEIN PCHR"/>
    <property type="match status" value="1"/>
</dbReference>
<evidence type="ECO:0000313" key="6">
    <source>
        <dbReference type="EMBL" id="MUB61978.1"/>
    </source>
</evidence>
<dbReference type="SMART" id="SM00342">
    <property type="entry name" value="HTH_ARAC"/>
    <property type="match status" value="1"/>
</dbReference>
<gene>
    <name evidence="6" type="ORF">GNE07_02665</name>
</gene>
<dbReference type="InterPro" id="IPR053142">
    <property type="entry name" value="PchR_regulatory_protein"/>
</dbReference>
<proteinExistence type="predicted"/>
<evidence type="ECO:0000256" key="4">
    <source>
        <dbReference type="SAM" id="Phobius"/>
    </source>
</evidence>
<dbReference type="InterPro" id="IPR020449">
    <property type="entry name" value="Tscrpt_reg_AraC-type_HTH"/>
</dbReference>
<sequence length="490" mass="55784">MLSSWSHLIFLLNLDLYGSPICPFGLYSGLLGAYRRKIIWFILNFGPQGYTSDMAANFGAKLISLLVPLLAPVGLGFWQIVVALIAGISAKEVMVSSFIVLFGIQGTKTAGEMAALNGQLSFISFGPLNAFCMMLHRNLTFFISKQNISSNCVTIAVNRRGGFSMDELTKPRYQIYYNQKPLSPQVFSDLHVQYQYGNRENPGSMDVFTIFPGIELIYNDFSMVYCDSSLKTESELLEINYCYQGREECQWLCGDYLYLGEGDLCITRMEDGTPGLYFPTGRYLGITIVLDLGILKDHKPPLLDNEKLRLQEFGDRFCPGSHFLAIRANRQIDHIFGELYQIPQEFRHDYYKIKVLELLLFLSMIDPEQERALDRVTKNQIDIIRQVQRRITQNLQENITIDQLAKEFCISPTSLKSNFKQVCSTTIKDYLRRERMERASALLLTTGSTVADIAASLGYTNQSKFSAAFKAVHGLTPVEYRRKCRHERKD</sequence>
<dbReference type="SUPFAM" id="SSF46689">
    <property type="entry name" value="Homeodomain-like"/>
    <property type="match status" value="2"/>
</dbReference>
<keyword evidence="4" id="KW-1133">Transmembrane helix</keyword>
<feature type="transmembrane region" description="Helical" evidence="4">
    <location>
        <begin position="16"/>
        <end position="34"/>
    </location>
</feature>
<dbReference type="GO" id="GO:0003700">
    <property type="term" value="F:DNA-binding transcription factor activity"/>
    <property type="evidence" value="ECO:0007669"/>
    <property type="project" value="InterPro"/>
</dbReference>
<evidence type="ECO:0000259" key="5">
    <source>
        <dbReference type="PROSITE" id="PS01124"/>
    </source>
</evidence>
<protein>
    <submittedName>
        <fullName evidence="6">Helix-turn-helix domain-containing protein</fullName>
    </submittedName>
</protein>
<dbReference type="Proteomes" id="UP000434223">
    <property type="component" value="Unassembled WGS sequence"/>
</dbReference>
<dbReference type="Gene3D" id="1.10.10.60">
    <property type="entry name" value="Homeodomain-like"/>
    <property type="match status" value="2"/>
</dbReference>
<dbReference type="PRINTS" id="PR00032">
    <property type="entry name" value="HTHARAC"/>
</dbReference>
<dbReference type="GO" id="GO:0043565">
    <property type="term" value="F:sequence-specific DNA binding"/>
    <property type="evidence" value="ECO:0007669"/>
    <property type="project" value="InterPro"/>
</dbReference>
<keyword evidence="3" id="KW-0804">Transcription</keyword>
<dbReference type="InterPro" id="IPR018062">
    <property type="entry name" value="HTH_AraC-typ_CS"/>
</dbReference>
<dbReference type="InterPro" id="IPR018060">
    <property type="entry name" value="HTH_AraC"/>
</dbReference>
<dbReference type="PANTHER" id="PTHR47893:SF1">
    <property type="entry name" value="REGULATORY PROTEIN PCHR"/>
    <property type="match status" value="1"/>
</dbReference>
<evidence type="ECO:0000256" key="2">
    <source>
        <dbReference type="ARBA" id="ARBA00023125"/>
    </source>
</evidence>
<dbReference type="AlphaFoldDB" id="A0AAW9WAX0"/>
<name>A0AAW9WAX0_9FIRM</name>
<evidence type="ECO:0000256" key="3">
    <source>
        <dbReference type="ARBA" id="ARBA00023163"/>
    </source>
</evidence>
<evidence type="ECO:0000313" key="7">
    <source>
        <dbReference type="Proteomes" id="UP000434223"/>
    </source>
</evidence>
<dbReference type="InterPro" id="IPR009057">
    <property type="entry name" value="Homeodomain-like_sf"/>
</dbReference>
<reference evidence="6 7" key="1">
    <citation type="submission" date="2019-09" db="EMBL/GenBank/DDBJ databases">
        <title>Draft genome sequencing of Hungatella hathewayi 123Y-2.</title>
        <authorList>
            <person name="Lv Q."/>
            <person name="Li S."/>
        </authorList>
    </citation>
    <scope>NUCLEOTIDE SEQUENCE [LARGE SCALE GENOMIC DNA]</scope>
    <source>
        <strain evidence="6 7">123Y-2</strain>
    </source>
</reference>
<dbReference type="Pfam" id="PF12833">
    <property type="entry name" value="HTH_18"/>
    <property type="match status" value="1"/>
</dbReference>
<dbReference type="PROSITE" id="PS00041">
    <property type="entry name" value="HTH_ARAC_FAMILY_1"/>
    <property type="match status" value="1"/>
</dbReference>
<feature type="domain" description="HTH araC/xylS-type" evidence="5">
    <location>
        <begin position="385"/>
        <end position="483"/>
    </location>
</feature>
<dbReference type="PROSITE" id="PS01124">
    <property type="entry name" value="HTH_ARAC_FAMILY_2"/>
    <property type="match status" value="1"/>
</dbReference>
<keyword evidence="2" id="KW-0238">DNA-binding</keyword>
<keyword evidence="1" id="KW-0805">Transcription regulation</keyword>